<protein>
    <recommendedName>
        <fullName evidence="3">Terminase large subunit gp17-like C-terminal domain-containing protein</fullName>
    </recommendedName>
</protein>
<accession>A0A1A9VK06</accession>
<dbReference type="EnsemblMetazoa" id="GAUT039596-RA">
    <property type="protein sequence ID" value="GAUT039596-PA"/>
    <property type="gene ID" value="GAUT039596"/>
</dbReference>
<dbReference type="AlphaFoldDB" id="A0A1A9VK06"/>
<evidence type="ECO:0000313" key="1">
    <source>
        <dbReference type="EnsemblMetazoa" id="GAUT039596-PA"/>
    </source>
</evidence>
<evidence type="ECO:0008006" key="3">
    <source>
        <dbReference type="Google" id="ProtNLM"/>
    </source>
</evidence>
<dbReference type="VEuPathDB" id="VectorBase:GAUT039596"/>
<keyword evidence="2" id="KW-1185">Reference proteome</keyword>
<dbReference type="Proteomes" id="UP000078200">
    <property type="component" value="Unassembled WGS sequence"/>
</dbReference>
<name>A0A1A9VK06_GLOAU</name>
<organism evidence="1 2">
    <name type="scientific">Glossina austeni</name>
    <name type="common">Savannah tsetse fly</name>
    <dbReference type="NCBI Taxonomy" id="7395"/>
    <lineage>
        <taxon>Eukaryota</taxon>
        <taxon>Metazoa</taxon>
        <taxon>Ecdysozoa</taxon>
        <taxon>Arthropoda</taxon>
        <taxon>Hexapoda</taxon>
        <taxon>Insecta</taxon>
        <taxon>Pterygota</taxon>
        <taxon>Neoptera</taxon>
        <taxon>Endopterygota</taxon>
        <taxon>Diptera</taxon>
        <taxon>Brachycera</taxon>
        <taxon>Muscomorpha</taxon>
        <taxon>Hippoboscoidea</taxon>
        <taxon>Glossinidae</taxon>
        <taxon>Glossina</taxon>
    </lineage>
</organism>
<sequence>MEIEDEKSTKNLIREAINEELLKAINSSDQEQYMQHLSTALLYRISLRLSDEINAKELNNLICAYNKLKGQKVGMVAQKDINLCRKNFGFFTFLGMLQVFHIKLNLKRADGSRNYLWLLFSSINRLVFERAHSQWWNIPPRCAKTTLGFIFHVAFALGNNPRAKFIYITHQRDLVREKMNELHIVLESPFYRQVFPNVKIVGRRSTRVIRTKEGGFVNGFSISEHVTGTGAGDNSIDFGEGCKYGGCIILDNLHDDSSAFSRASLLSSCQKFECITSRRNTADTPFLVIGHRISIHDIFGYLEKKSERQFEKIIIPAVLEDGTSIDEDRLPIQELKIKEKAEPYVYQSQYMQDPPEPKWRIFNEKYFKKIDFAYKTIGDKNLVAFIDLNSGSTKTLDRTAVGVFQPFFMKSDFAYEPKRCGVWVDLLAAKLDPATVEHDIHEFLRKYEHRLHAIVVEEHGIGFKVIADLRTLLPNTLILGSRRTRSKMEVFQSCSQFVEQGHIFLEKAEQNFHYLIFDEFEKIHTETEFTDDIADVLSEFIIWWCERNRLGIACPEEMYNSCGVEERRLREIMNTNDWEKIFDAIESDNSLSEHNVIDKIKEKLQDTSIVYKLWEMDNFNINYKFTMQHMYSSSKKSLLDMSAVHVYPKILRALLDKGANNENALDSYMGTTYINFDRPNTFYTPLSDSRKEVTELLITHEIKLKASEAKKPKFSTRDIFGDRIK</sequence>
<reference evidence="1" key="1">
    <citation type="submission" date="2020-05" db="UniProtKB">
        <authorList>
            <consortium name="EnsemblMetazoa"/>
        </authorList>
    </citation>
    <scope>IDENTIFICATION</scope>
    <source>
        <strain evidence="1">TTRI</strain>
    </source>
</reference>
<evidence type="ECO:0000313" key="2">
    <source>
        <dbReference type="Proteomes" id="UP000078200"/>
    </source>
</evidence>
<proteinExistence type="predicted"/>